<comment type="caution">
    <text evidence="2">The sequence shown here is derived from an EMBL/GenBank/DDBJ whole genome shotgun (WGS) entry which is preliminary data.</text>
</comment>
<gene>
    <name evidence="2" type="ORF">NST17_03670</name>
</gene>
<organism evidence="2 3">
    <name type="scientific">Caldifermentibacillus hisashii</name>
    <dbReference type="NCBI Taxonomy" id="996558"/>
    <lineage>
        <taxon>Bacteria</taxon>
        <taxon>Bacillati</taxon>
        <taxon>Bacillota</taxon>
        <taxon>Bacilli</taxon>
        <taxon>Bacillales</taxon>
        <taxon>Bacillaceae</taxon>
        <taxon>Caldifermentibacillus</taxon>
    </lineage>
</organism>
<evidence type="ECO:0000313" key="2">
    <source>
        <dbReference type="EMBL" id="MEL3956310.1"/>
    </source>
</evidence>
<dbReference type="Gene3D" id="3.30.460.10">
    <property type="entry name" value="Beta Polymerase, domain 2"/>
    <property type="match status" value="1"/>
</dbReference>
<sequence length="107" mass="12636">MYGLLEKDMDYILKALKQFDEIDRAILYGSRAMGNYKKGSDVDIAIQSEKVTGKTFFELDDLLNEVYPLPYFFDIIHFEKLTNQNLIEHIERCGKILYSRKEMRDDV</sequence>
<accession>A0ABU9JWX1</accession>
<dbReference type="InterPro" id="IPR041633">
    <property type="entry name" value="Polbeta"/>
</dbReference>
<dbReference type="PANTHER" id="PTHR33933:SF1">
    <property type="entry name" value="PROTEIN ADENYLYLTRANSFERASE MNTA-RELATED"/>
    <property type="match status" value="1"/>
</dbReference>
<proteinExistence type="predicted"/>
<evidence type="ECO:0000259" key="1">
    <source>
        <dbReference type="Pfam" id="PF18765"/>
    </source>
</evidence>
<feature type="domain" description="Polymerase beta nucleotidyltransferase" evidence="1">
    <location>
        <begin position="12"/>
        <end position="102"/>
    </location>
</feature>
<dbReference type="InterPro" id="IPR043519">
    <property type="entry name" value="NT_sf"/>
</dbReference>
<dbReference type="RefSeq" id="WP_041848310.1">
    <property type="nucleotide sequence ID" value="NZ_CP155465.1"/>
</dbReference>
<dbReference type="Proteomes" id="UP001459714">
    <property type="component" value="Unassembled WGS sequence"/>
</dbReference>
<protein>
    <submittedName>
        <fullName evidence="2">Nucleotidyltransferase domain-containing protein</fullName>
    </submittedName>
</protein>
<dbReference type="PANTHER" id="PTHR33933">
    <property type="entry name" value="NUCLEOTIDYLTRANSFERASE"/>
    <property type="match status" value="1"/>
</dbReference>
<reference evidence="2 3" key="1">
    <citation type="submission" date="2024-03" db="EMBL/GenBank/DDBJ databases">
        <title>Bacilli Hybrid Assemblies.</title>
        <authorList>
            <person name="Kovac J."/>
        </authorList>
    </citation>
    <scope>NUCLEOTIDE SEQUENCE [LARGE SCALE GENOMIC DNA]</scope>
    <source>
        <strain evidence="2 3">FSL M8-0022</strain>
    </source>
</reference>
<dbReference type="SUPFAM" id="SSF81301">
    <property type="entry name" value="Nucleotidyltransferase"/>
    <property type="match status" value="1"/>
</dbReference>
<evidence type="ECO:0000313" key="3">
    <source>
        <dbReference type="Proteomes" id="UP001459714"/>
    </source>
</evidence>
<dbReference type="Pfam" id="PF18765">
    <property type="entry name" value="Polbeta"/>
    <property type="match status" value="1"/>
</dbReference>
<dbReference type="EMBL" id="JBBYAK010000001">
    <property type="protein sequence ID" value="MEL3956310.1"/>
    <property type="molecule type" value="Genomic_DNA"/>
</dbReference>
<dbReference type="CDD" id="cd05403">
    <property type="entry name" value="NT_KNTase_like"/>
    <property type="match status" value="1"/>
</dbReference>
<dbReference type="GeneID" id="92959851"/>
<keyword evidence="3" id="KW-1185">Reference proteome</keyword>
<name>A0ABU9JWX1_9BACI</name>
<dbReference type="InterPro" id="IPR052548">
    <property type="entry name" value="Type_VII_TA_antitoxin"/>
</dbReference>